<dbReference type="eggNOG" id="COG3299">
    <property type="taxonomic scope" value="Bacteria"/>
</dbReference>
<accession>Q1DB87</accession>
<name>Q1DB87_MYXXD</name>
<evidence type="ECO:0000313" key="2">
    <source>
        <dbReference type="Proteomes" id="UP000002402"/>
    </source>
</evidence>
<dbReference type="HOGENOM" id="CLU_541743_0_0_7"/>
<protein>
    <submittedName>
        <fullName evidence="1">Conserved domain protein</fullName>
    </submittedName>
</protein>
<dbReference type="EnsemblBacteria" id="ABF88794">
    <property type="protein sequence ID" value="ABF88794"/>
    <property type="gene ID" value="MXAN_1840"/>
</dbReference>
<sequence length="536" mass="57556">MQRKAGPKRCRCPHVPEKKWAQGLCLPVEAFADVPLLPASTDYTHRDFDALRARLVGLVKSVFPDWTDFDVASFGNLLLEMYAFVGDVLGFYQDNLARESRLSTATQRRNVIALARMLGYRLHGAQAATAEVELRLAQPPAAHVTFPAGTVVRTQEVTEAVRFQLLSSVTIPAGANPPRVVAVVEHSKTHTQLFDARGLADFEAHLDFAPYLDGSARVSTAQGAFTEVDTFLNSRASDAHFLISVDQGDKATVRFGNGVNGLPPAGTVAVVYKTGGGSAGNVDAERLVVVEGSFRDAHGHAVQVAVHNPASASGGADRQTVASAKLLAPESLRALTRTVSREDFEINARRLPGVARALMLTSNEDATIGENAGILYVVPQGGGVPTPALKAQVLRQVTEVYPCTLTFQVSVQEPVYRRVDVSTRLFLRQGASAQDVASRIRQALAAHFRISEPDGTPNPRIDFGFNLKDAQGFPAGEVAWSDVFNVIRDVPGVRKLGDARMDLTLNGLPADVKLTVRELPVLGSVTLQDGDTGGLL</sequence>
<keyword evidence="2" id="KW-1185">Reference proteome</keyword>
<proteinExistence type="predicted"/>
<dbReference type="EMBL" id="CP000113">
    <property type="protein sequence ID" value="ABF88794.1"/>
    <property type="molecule type" value="Genomic_DNA"/>
</dbReference>
<evidence type="ECO:0000313" key="1">
    <source>
        <dbReference type="EMBL" id="ABF88794.1"/>
    </source>
</evidence>
<organism evidence="1 2">
    <name type="scientific">Myxococcus xanthus (strain DK1622)</name>
    <dbReference type="NCBI Taxonomy" id="246197"/>
    <lineage>
        <taxon>Bacteria</taxon>
        <taxon>Pseudomonadati</taxon>
        <taxon>Myxococcota</taxon>
        <taxon>Myxococcia</taxon>
        <taxon>Myxococcales</taxon>
        <taxon>Cystobacterineae</taxon>
        <taxon>Myxococcaceae</taxon>
        <taxon>Myxococcus</taxon>
    </lineage>
</organism>
<gene>
    <name evidence="1" type="ordered locus">MXAN_1840</name>
</gene>
<dbReference type="STRING" id="246197.MXAN_1840"/>
<dbReference type="Proteomes" id="UP000002402">
    <property type="component" value="Chromosome"/>
</dbReference>
<dbReference type="KEGG" id="mxa:MXAN_1840"/>
<reference evidence="1 2" key="1">
    <citation type="journal article" date="2006" name="Proc. Natl. Acad. Sci. U.S.A.">
        <title>Evolution of sensory complexity recorded in a myxobacterial genome.</title>
        <authorList>
            <person name="Goldman B.S."/>
            <person name="Nierman W.C."/>
            <person name="Kaiser D."/>
            <person name="Slater S.C."/>
            <person name="Durkin A.S."/>
            <person name="Eisen J.A."/>
            <person name="Ronning C.M."/>
            <person name="Barbazuk W.B."/>
            <person name="Blanchard M."/>
            <person name="Field C."/>
            <person name="Halling C."/>
            <person name="Hinkle G."/>
            <person name="Iartchuk O."/>
            <person name="Kim H.S."/>
            <person name="Mackenzie C."/>
            <person name="Madupu R."/>
            <person name="Miller N."/>
            <person name="Shvartsbeyn A."/>
            <person name="Sullivan S.A."/>
            <person name="Vaudin M."/>
            <person name="Wiegand R."/>
            <person name="Kaplan H.B."/>
        </authorList>
    </citation>
    <scope>NUCLEOTIDE SEQUENCE [LARGE SCALE GENOMIC DNA]</scope>
    <source>
        <strain evidence="2">DK1622</strain>
    </source>
</reference>
<dbReference type="AlphaFoldDB" id="Q1DB87"/>